<evidence type="ECO:0000256" key="6">
    <source>
        <dbReference type="SAM" id="MobiDB-lite"/>
    </source>
</evidence>
<dbReference type="EMBL" id="QRDZ01000026">
    <property type="protein sequence ID" value="RED63426.1"/>
    <property type="molecule type" value="Genomic_DNA"/>
</dbReference>
<feature type="signal peptide" evidence="7">
    <location>
        <begin position="1"/>
        <end position="22"/>
    </location>
</feature>
<proteinExistence type="predicted"/>
<keyword evidence="5" id="KW-0449">Lipoprotein</keyword>
<evidence type="ECO:0000313" key="9">
    <source>
        <dbReference type="Proteomes" id="UP000256977"/>
    </source>
</evidence>
<dbReference type="PROSITE" id="PS51257">
    <property type="entry name" value="PROKAR_LIPOPROTEIN"/>
    <property type="match status" value="1"/>
</dbReference>
<dbReference type="OrthoDB" id="9798191at2"/>
<evidence type="ECO:0000256" key="3">
    <source>
        <dbReference type="ARBA" id="ARBA00023136"/>
    </source>
</evidence>
<comment type="caution">
    <text evidence="8">The sequence shown here is derived from an EMBL/GenBank/DDBJ whole genome shotgun (WGS) entry which is preliminary data.</text>
</comment>
<evidence type="ECO:0000256" key="1">
    <source>
        <dbReference type="ARBA" id="ARBA00022475"/>
    </source>
</evidence>
<dbReference type="Pfam" id="PF01547">
    <property type="entry name" value="SBP_bac_1"/>
    <property type="match status" value="1"/>
</dbReference>
<evidence type="ECO:0000256" key="7">
    <source>
        <dbReference type="SAM" id="SignalP"/>
    </source>
</evidence>
<dbReference type="InterPro" id="IPR006059">
    <property type="entry name" value="SBP"/>
</dbReference>
<feature type="chain" id="PRO_5039016242" evidence="7">
    <location>
        <begin position="23"/>
        <end position="448"/>
    </location>
</feature>
<evidence type="ECO:0000256" key="2">
    <source>
        <dbReference type="ARBA" id="ARBA00022729"/>
    </source>
</evidence>
<keyword evidence="2 7" id="KW-0732">Signal</keyword>
<name>A0A3D9IQR0_9BACL</name>
<reference evidence="8 9" key="1">
    <citation type="submission" date="2018-07" db="EMBL/GenBank/DDBJ databases">
        <title>Genomic Encyclopedia of Type Strains, Phase III (KMG-III): the genomes of soil and plant-associated and newly described type strains.</title>
        <authorList>
            <person name="Whitman W."/>
        </authorList>
    </citation>
    <scope>NUCLEOTIDE SEQUENCE [LARGE SCALE GENOMIC DNA]</scope>
    <source>
        <strain evidence="8 9">CECT 7287</strain>
    </source>
</reference>
<protein>
    <submittedName>
        <fullName evidence="8">Raffinose/stachyose/melibiose transport system substrate-binding protein</fullName>
    </submittedName>
</protein>
<feature type="compositionally biased region" description="Low complexity" evidence="6">
    <location>
        <begin position="40"/>
        <end position="54"/>
    </location>
</feature>
<keyword evidence="4" id="KW-0564">Palmitate</keyword>
<gene>
    <name evidence="8" type="ORF">DFP98_126102</name>
</gene>
<dbReference type="PANTHER" id="PTHR43649:SF33">
    <property type="entry name" value="POLYGALACTURONAN_RHAMNOGALACTURONAN-BINDING PROTEIN YTCQ"/>
    <property type="match status" value="1"/>
</dbReference>
<dbReference type="PANTHER" id="PTHR43649">
    <property type="entry name" value="ARABINOSE-BINDING PROTEIN-RELATED"/>
    <property type="match status" value="1"/>
</dbReference>
<dbReference type="Gene3D" id="3.40.190.10">
    <property type="entry name" value="Periplasmic binding protein-like II"/>
    <property type="match status" value="2"/>
</dbReference>
<dbReference type="RefSeq" id="WP_116063786.1">
    <property type="nucleotide sequence ID" value="NZ_QRDZ01000026.1"/>
</dbReference>
<feature type="region of interest" description="Disordered" evidence="6">
    <location>
        <begin position="31"/>
        <end position="55"/>
    </location>
</feature>
<dbReference type="InterPro" id="IPR050490">
    <property type="entry name" value="Bact_solute-bd_prot1"/>
</dbReference>
<evidence type="ECO:0000256" key="5">
    <source>
        <dbReference type="ARBA" id="ARBA00023288"/>
    </source>
</evidence>
<evidence type="ECO:0000256" key="4">
    <source>
        <dbReference type="ARBA" id="ARBA00023139"/>
    </source>
</evidence>
<accession>A0A3D9IQR0</accession>
<dbReference type="SUPFAM" id="SSF53850">
    <property type="entry name" value="Periplasmic binding protein-like II"/>
    <property type="match status" value="1"/>
</dbReference>
<dbReference type="Proteomes" id="UP000256977">
    <property type="component" value="Unassembled WGS sequence"/>
</dbReference>
<dbReference type="AlphaFoldDB" id="A0A3D9IQR0"/>
<sequence length="448" mass="49911">MKRKTYSKLILVILLCAFTILAACGKNNGAGAGESQTSGASPSQTTEASSAAPEASKEKVTLKMAMWDSNNEFISFLQEKVKEYSQVAPHVTVELEPFKGDGDYLQAMKVRSAGNELPDILELKPNWLNDFKEQLIPLDGAGFLEKNQYASKYAVDGKIIAVPTVSFPELVYYHPSVFEELGLKVPTTWPQFIEVLTKIKDNGKYIPYAMGGKDAWPDYPFNEFIPHIVSGDESYLSNMAKQDNPFGEGTAFYQGFKQIEELYQAQVFGTDPLGISWDQATVLFSSKKAAVVAAGLWFLPTYEQKTGSTEDIAAFPMPYRASESEPLKLMTFTDHFYGIASSGKHQEEAKAFMEWFYSPEVYQTYIDKAQLNSTFEGVQSNVQFLKDFYAQNQAEAFTYIPGDAEYTRISNAIQLDVKALGQDMMSGKKVDDFVGELNKKWAASKASK</sequence>
<keyword evidence="3" id="KW-0472">Membrane</keyword>
<keyword evidence="9" id="KW-1185">Reference proteome</keyword>
<organism evidence="8 9">
    <name type="scientific">Cohnella phaseoli</name>
    <dbReference type="NCBI Taxonomy" id="456490"/>
    <lineage>
        <taxon>Bacteria</taxon>
        <taxon>Bacillati</taxon>
        <taxon>Bacillota</taxon>
        <taxon>Bacilli</taxon>
        <taxon>Bacillales</taxon>
        <taxon>Paenibacillaceae</taxon>
        <taxon>Cohnella</taxon>
    </lineage>
</organism>
<evidence type="ECO:0000313" key="8">
    <source>
        <dbReference type="EMBL" id="RED63426.1"/>
    </source>
</evidence>
<keyword evidence="1" id="KW-1003">Cell membrane</keyword>